<protein>
    <recommendedName>
        <fullName evidence="4">Single domain-containing protein</fullName>
    </recommendedName>
</protein>
<dbReference type="GO" id="GO:0005576">
    <property type="term" value="C:extracellular region"/>
    <property type="evidence" value="ECO:0007669"/>
    <property type="project" value="UniProtKB-SubCell"/>
</dbReference>
<feature type="non-terminal residue" evidence="5">
    <location>
        <position position="1"/>
    </location>
</feature>
<proteinExistence type="evidence at transcript level"/>
<keyword evidence="3" id="KW-0732">Signal</keyword>
<sequence length="103" mass="12269">RNMRKLAALLFLIIAHTVIAARKYDAMREQSLHFQDGECWYHGYLLEHKVKQKMEKPCERWECNLKQKELTITACRNVPISERYTEETEQNDTNLWPKCCNAP</sequence>
<reference evidence="5" key="1">
    <citation type="submission" date="2014-03" db="EMBL/GenBank/DDBJ databases">
        <title>The sialotranscriptome of Amblyomma triste, Amblyomma parvum and Amblyomma cajennense ticks, uncovered by 454-based RNA-seq.</title>
        <authorList>
            <person name="Garcia G.R."/>
            <person name="Gardinassi L.G."/>
            <person name="Ribeiro J.M."/>
            <person name="Anatriello E."/>
            <person name="Ferreira B.R."/>
            <person name="Moreira H.N."/>
            <person name="Mafra C."/>
            <person name="Olegario M.M."/>
            <person name="Szabo P.J."/>
            <person name="Miranda-Santos I.K."/>
            <person name="Maruyama S.R."/>
        </authorList>
    </citation>
    <scope>NUCLEOTIDE SEQUENCE</scope>
    <source>
        <strain evidence="5">Uberlandia</strain>
        <tissue evidence="5">Salivary glands</tissue>
    </source>
</reference>
<feature type="domain" description="Single" evidence="4">
    <location>
        <begin position="39"/>
        <end position="101"/>
    </location>
</feature>
<dbReference type="AlphaFoldDB" id="A0A023FSK1"/>
<comment type="subcellular location">
    <subcellularLocation>
        <location evidence="1">Secreted</location>
    </subcellularLocation>
</comment>
<keyword evidence="2" id="KW-0964">Secreted</keyword>
<dbReference type="InterPro" id="IPR029277">
    <property type="entry name" value="SVWC_dom"/>
</dbReference>
<evidence type="ECO:0000256" key="2">
    <source>
        <dbReference type="ARBA" id="ARBA00022525"/>
    </source>
</evidence>
<organism evidence="5">
    <name type="scientific">Amblyomma cajennense</name>
    <name type="common">Cayenne tick</name>
    <name type="synonym">Acarus cajennensis</name>
    <dbReference type="NCBI Taxonomy" id="34607"/>
    <lineage>
        <taxon>Eukaryota</taxon>
        <taxon>Metazoa</taxon>
        <taxon>Ecdysozoa</taxon>
        <taxon>Arthropoda</taxon>
        <taxon>Chelicerata</taxon>
        <taxon>Arachnida</taxon>
        <taxon>Acari</taxon>
        <taxon>Parasitiformes</taxon>
        <taxon>Ixodida</taxon>
        <taxon>Ixodoidea</taxon>
        <taxon>Ixodidae</taxon>
        <taxon>Amblyomminae</taxon>
        <taxon>Amblyomma</taxon>
    </lineage>
</organism>
<name>A0A023FSK1_AMBCJ</name>
<accession>A0A023FSK1</accession>
<dbReference type="EMBL" id="GBBK01000759">
    <property type="protein sequence ID" value="JAC23723.1"/>
    <property type="molecule type" value="mRNA"/>
</dbReference>
<evidence type="ECO:0000259" key="4">
    <source>
        <dbReference type="Pfam" id="PF15430"/>
    </source>
</evidence>
<evidence type="ECO:0000313" key="5">
    <source>
        <dbReference type="EMBL" id="JAC23723.1"/>
    </source>
</evidence>
<evidence type="ECO:0000256" key="3">
    <source>
        <dbReference type="SAM" id="SignalP"/>
    </source>
</evidence>
<dbReference type="Pfam" id="PF15430">
    <property type="entry name" value="SVWC"/>
    <property type="match status" value="1"/>
</dbReference>
<evidence type="ECO:0000256" key="1">
    <source>
        <dbReference type="ARBA" id="ARBA00004613"/>
    </source>
</evidence>
<feature type="chain" id="PRO_5001521259" description="Single domain-containing protein" evidence="3">
    <location>
        <begin position="21"/>
        <end position="103"/>
    </location>
</feature>
<feature type="signal peptide" evidence="3">
    <location>
        <begin position="1"/>
        <end position="20"/>
    </location>
</feature>